<dbReference type="InterPro" id="IPR041247">
    <property type="entry name" value="Rad52_fam"/>
</dbReference>
<feature type="region of interest" description="Disordered" evidence="5">
    <location>
        <begin position="1"/>
        <end position="26"/>
    </location>
</feature>
<dbReference type="Pfam" id="PF04098">
    <property type="entry name" value="Rad52_Rad22"/>
    <property type="match status" value="1"/>
</dbReference>
<evidence type="ECO:0000256" key="5">
    <source>
        <dbReference type="SAM" id="MobiDB-lite"/>
    </source>
</evidence>
<evidence type="ECO:0000313" key="7">
    <source>
        <dbReference type="Proteomes" id="UP000193498"/>
    </source>
</evidence>
<keyword evidence="2" id="KW-0227">DNA damage</keyword>
<dbReference type="GO" id="GO:0045002">
    <property type="term" value="P:double-strand break repair via single-strand annealing"/>
    <property type="evidence" value="ECO:0007669"/>
    <property type="project" value="InterPro"/>
</dbReference>
<sequence length="455" mass="50117">MNRKFSGERTPREQYNITPTPTSTHTQASFGQIPFTQEELNSTRRMLSMQLGPEYVSTRAAFGGTKVAYLEGWKSINLANEMFGFNGWSSTIVDYTVDYLDVTDTGRVSLGMSCIMRVTLKDGTYHEDVGYGNIENAKTKSQAFEKVKKEAATDALKRALRTFGNSLGNCLYDKNFLKQISRFKAPTIKPLELECLYHHDSMKKEVERRELANPGPSNPHPHPTNHSPNPAALREEKDIPIKKEPVQSENFGFEDSDELFAQMADSYEFFANRSSDAEIPGQIERDLVTTEVIPGKQPVGPVNTNTPESIRKRDEGTSVSMCTPLPIRSGGNNGKCVVDRGGHNQCPTPPSTLASLPPAPATSHAAPTTPVPPPTGANPRRLIHMFNTSHDGPAPEREAPNGDTSNKGLKRQSGPGTPTFRPPMHATYTDRREIEISSPGSKTVKKTKTDAHTHP</sequence>
<dbReference type="GO" id="GO:0003697">
    <property type="term" value="F:single-stranded DNA binding"/>
    <property type="evidence" value="ECO:0007669"/>
    <property type="project" value="UniProtKB-ARBA"/>
</dbReference>
<reference evidence="6 7" key="1">
    <citation type="submission" date="2016-07" db="EMBL/GenBank/DDBJ databases">
        <title>Pervasive Adenine N6-methylation of Active Genes in Fungi.</title>
        <authorList>
            <consortium name="DOE Joint Genome Institute"/>
            <person name="Mondo S.J."/>
            <person name="Dannebaum R.O."/>
            <person name="Kuo R.C."/>
            <person name="Labutti K."/>
            <person name="Haridas S."/>
            <person name="Kuo A."/>
            <person name="Salamov A."/>
            <person name="Ahrendt S.R."/>
            <person name="Lipzen A."/>
            <person name="Sullivan W."/>
            <person name="Andreopoulos W.B."/>
            <person name="Clum A."/>
            <person name="Lindquist E."/>
            <person name="Daum C."/>
            <person name="Ramamoorthy G.K."/>
            <person name="Gryganskyi A."/>
            <person name="Culley D."/>
            <person name="Magnuson J.K."/>
            <person name="James T.Y."/>
            <person name="O'Malley M.A."/>
            <person name="Stajich J.E."/>
            <person name="Spatafora J.W."/>
            <person name="Visel A."/>
            <person name="Grigoriev I.V."/>
        </authorList>
    </citation>
    <scope>NUCLEOTIDE SEQUENCE [LARGE SCALE GENOMIC DNA]</scope>
    <source>
        <strain evidence="6 7">CBS 931.73</strain>
    </source>
</reference>
<dbReference type="GO" id="GO:0006312">
    <property type="term" value="P:mitotic recombination"/>
    <property type="evidence" value="ECO:0007669"/>
    <property type="project" value="TreeGrafter"/>
</dbReference>
<evidence type="ECO:0000256" key="4">
    <source>
        <dbReference type="ARBA" id="ARBA00023204"/>
    </source>
</evidence>
<dbReference type="OrthoDB" id="206565at2759"/>
<dbReference type="InterPro" id="IPR007232">
    <property type="entry name" value="Rad52_Rad59_Rad22"/>
</dbReference>
<keyword evidence="7" id="KW-1185">Reference proteome</keyword>
<dbReference type="InParanoid" id="A0A1Y1YBK0"/>
<dbReference type="AlphaFoldDB" id="A0A1Y1YBK0"/>
<dbReference type="Gene3D" id="3.30.390.80">
    <property type="entry name" value="DNA repair protein Rad52/59/22"/>
    <property type="match status" value="1"/>
</dbReference>
<comment type="similarity">
    <text evidence="1">Belongs to the RAD52 family.</text>
</comment>
<feature type="compositionally biased region" description="Polar residues" evidence="5">
    <location>
        <begin position="13"/>
        <end position="26"/>
    </location>
</feature>
<proteinExistence type="inferred from homology"/>
<organism evidence="6 7">
    <name type="scientific">Basidiobolus meristosporus CBS 931.73</name>
    <dbReference type="NCBI Taxonomy" id="1314790"/>
    <lineage>
        <taxon>Eukaryota</taxon>
        <taxon>Fungi</taxon>
        <taxon>Fungi incertae sedis</taxon>
        <taxon>Zoopagomycota</taxon>
        <taxon>Entomophthoromycotina</taxon>
        <taxon>Basidiobolomycetes</taxon>
        <taxon>Basidiobolales</taxon>
        <taxon>Basidiobolaceae</taxon>
        <taxon>Basidiobolus</taxon>
    </lineage>
</organism>
<keyword evidence="4" id="KW-0234">DNA repair</keyword>
<dbReference type="Proteomes" id="UP000193498">
    <property type="component" value="Unassembled WGS sequence"/>
</dbReference>
<evidence type="ECO:0000256" key="3">
    <source>
        <dbReference type="ARBA" id="ARBA00023172"/>
    </source>
</evidence>
<name>A0A1Y1YBK0_9FUNG</name>
<protein>
    <submittedName>
        <fullName evidence="6">Recombination protein Rad52</fullName>
    </submittedName>
</protein>
<evidence type="ECO:0000256" key="1">
    <source>
        <dbReference type="ARBA" id="ARBA00006638"/>
    </source>
</evidence>
<feature type="compositionally biased region" description="Low complexity" evidence="5">
    <location>
        <begin position="351"/>
        <end position="368"/>
    </location>
</feature>
<dbReference type="InterPro" id="IPR042525">
    <property type="entry name" value="Rad52_Rad59_Rad22_sf"/>
</dbReference>
<accession>A0A1Y1YBK0</accession>
<dbReference type="NCBIfam" id="TIGR00607">
    <property type="entry name" value="rad52"/>
    <property type="match status" value="1"/>
</dbReference>
<dbReference type="STRING" id="1314790.A0A1Y1YBK0"/>
<dbReference type="SUPFAM" id="SSF54768">
    <property type="entry name" value="dsRNA-binding domain-like"/>
    <property type="match status" value="1"/>
</dbReference>
<dbReference type="InterPro" id="IPR004585">
    <property type="entry name" value="DNA_recomb/repair_Rad52"/>
</dbReference>
<dbReference type="FunFam" id="3.30.390.80:FF:000001">
    <property type="entry name" value="DNA repair protein RAD52 homolog"/>
    <property type="match status" value="1"/>
</dbReference>
<dbReference type="GO" id="GO:0005634">
    <property type="term" value="C:nucleus"/>
    <property type="evidence" value="ECO:0007669"/>
    <property type="project" value="InterPro"/>
</dbReference>
<feature type="region of interest" description="Disordered" evidence="5">
    <location>
        <begin position="294"/>
        <end position="326"/>
    </location>
</feature>
<keyword evidence="3" id="KW-0233">DNA recombination</keyword>
<dbReference type="EMBL" id="MCFE01000176">
    <property type="protein sequence ID" value="ORX95421.1"/>
    <property type="molecule type" value="Genomic_DNA"/>
</dbReference>
<dbReference type="PANTHER" id="PTHR12132">
    <property type="entry name" value="DNA REPAIR AND RECOMBINATION PROTEIN RAD52, RAD59"/>
    <property type="match status" value="1"/>
</dbReference>
<evidence type="ECO:0000313" key="6">
    <source>
        <dbReference type="EMBL" id="ORX95421.1"/>
    </source>
</evidence>
<feature type="region of interest" description="Disordered" evidence="5">
    <location>
        <begin position="205"/>
        <end position="232"/>
    </location>
</feature>
<dbReference type="GO" id="GO:0000730">
    <property type="term" value="P:DNA recombinase assembly"/>
    <property type="evidence" value="ECO:0007669"/>
    <property type="project" value="InterPro"/>
</dbReference>
<feature type="region of interest" description="Disordered" evidence="5">
    <location>
        <begin position="341"/>
        <end position="455"/>
    </location>
</feature>
<comment type="caution">
    <text evidence="6">The sequence shown here is derived from an EMBL/GenBank/DDBJ whole genome shotgun (WGS) entry which is preliminary data.</text>
</comment>
<evidence type="ECO:0000256" key="2">
    <source>
        <dbReference type="ARBA" id="ARBA00022763"/>
    </source>
</evidence>
<feature type="compositionally biased region" description="Basic and acidic residues" evidence="5">
    <location>
        <begin position="1"/>
        <end position="12"/>
    </location>
</feature>
<dbReference type="PANTHER" id="PTHR12132:SF1">
    <property type="entry name" value="DNA REPAIR PROTEIN RAD52 HOMOLOG"/>
    <property type="match status" value="1"/>
</dbReference>
<gene>
    <name evidence="6" type="ORF">K493DRAFT_314997</name>
</gene>